<name>A0A177YKP6_9NOCA</name>
<accession>A0A177YKP6</accession>
<protein>
    <recommendedName>
        <fullName evidence="3">Glycosyl transferases group 1</fullName>
    </recommendedName>
</protein>
<evidence type="ECO:0000313" key="2">
    <source>
        <dbReference type="Proteomes" id="UP000077519"/>
    </source>
</evidence>
<evidence type="ECO:0000313" key="1">
    <source>
        <dbReference type="EMBL" id="OAK56127.1"/>
    </source>
</evidence>
<proteinExistence type="predicted"/>
<dbReference type="Pfam" id="PF13692">
    <property type="entry name" value="Glyco_trans_1_4"/>
    <property type="match status" value="1"/>
</dbReference>
<dbReference type="Gene3D" id="3.40.50.2000">
    <property type="entry name" value="Glycogen Phosphorylase B"/>
    <property type="match status" value="1"/>
</dbReference>
<dbReference type="Proteomes" id="UP000077519">
    <property type="component" value="Unassembled WGS sequence"/>
</dbReference>
<dbReference type="AlphaFoldDB" id="A0A177YKP6"/>
<keyword evidence="2" id="KW-1185">Reference proteome</keyword>
<evidence type="ECO:0008006" key="3">
    <source>
        <dbReference type="Google" id="ProtNLM"/>
    </source>
</evidence>
<dbReference type="EMBL" id="LVHI01000006">
    <property type="protein sequence ID" value="OAK56127.1"/>
    <property type="molecule type" value="Genomic_DNA"/>
</dbReference>
<organism evidence="1 2">
    <name type="scientific">Rhodococcoides kyotonense</name>
    <dbReference type="NCBI Taxonomy" id="398843"/>
    <lineage>
        <taxon>Bacteria</taxon>
        <taxon>Bacillati</taxon>
        <taxon>Actinomycetota</taxon>
        <taxon>Actinomycetes</taxon>
        <taxon>Mycobacteriales</taxon>
        <taxon>Nocardiaceae</taxon>
        <taxon>Rhodococcoides</taxon>
    </lineage>
</organism>
<dbReference type="SUPFAM" id="SSF53756">
    <property type="entry name" value="UDP-Glycosyltransferase/glycogen phosphorylase"/>
    <property type="match status" value="1"/>
</dbReference>
<comment type="caution">
    <text evidence="1">The sequence shown here is derived from an EMBL/GenBank/DDBJ whole genome shotgun (WGS) entry which is preliminary data.</text>
</comment>
<gene>
    <name evidence="1" type="ORF">A3K89_18230</name>
</gene>
<sequence length="340" mass="37191">MASVAEQIGPTAVWAFQDGPEWSGIRQFGKEVKPFASRDQLRWTSSDSTVQRVVWVSKGIDPIADVVRRAIADDPSIIVILDLDDDDRALAQDFITRRVMNRIILHPFRRMHPHRIRMAQSKIARLSHGFTFSTFALAENFDSNFVPRVRVPHVRALEPVVPATRSNERPIRVGTFGTLRSHKGLKLLVDLVNGSDSIELHVFKGSGLVEAGVVSDRIVEESPDAGLSQIYSQIDVAFIPMNEDLGADVQLPAKLIDAMRAGVPIVTSPTRAIREIAGETVTYLGERATVDEALSLICQAAGLDGKQSRLRFENLATPAVVATELVCLLEQAPSSAASGV</sequence>
<reference evidence="1 2" key="1">
    <citation type="submission" date="2016-03" db="EMBL/GenBank/DDBJ databases">
        <title>Genome sequence of Rhodococcus kyotonensis KB10.</title>
        <authorList>
            <person name="Jeong H."/>
            <person name="Hong C.E."/>
            <person name="Jo S.H."/>
            <person name="Park J.M."/>
        </authorList>
    </citation>
    <scope>NUCLEOTIDE SEQUENCE [LARGE SCALE GENOMIC DNA]</scope>
    <source>
        <strain evidence="1 2">KB10</strain>
    </source>
</reference>